<protein>
    <submittedName>
        <fullName evidence="2">Uncharacterized protein</fullName>
    </submittedName>
</protein>
<feature type="compositionally biased region" description="Basic and acidic residues" evidence="1">
    <location>
        <begin position="1"/>
        <end position="11"/>
    </location>
</feature>
<feature type="compositionally biased region" description="Acidic residues" evidence="1">
    <location>
        <begin position="20"/>
        <end position="30"/>
    </location>
</feature>
<proteinExistence type="predicted"/>
<accession>A0A9D4KNN6</accession>
<feature type="compositionally biased region" description="Basic and acidic residues" evidence="1">
    <location>
        <begin position="40"/>
        <end position="55"/>
    </location>
</feature>
<dbReference type="Proteomes" id="UP000828390">
    <property type="component" value="Unassembled WGS sequence"/>
</dbReference>
<evidence type="ECO:0000313" key="2">
    <source>
        <dbReference type="EMBL" id="KAH3842562.1"/>
    </source>
</evidence>
<dbReference type="EMBL" id="JAIWYP010000004">
    <property type="protein sequence ID" value="KAH3842562.1"/>
    <property type="molecule type" value="Genomic_DNA"/>
</dbReference>
<reference evidence="2" key="1">
    <citation type="journal article" date="2019" name="bioRxiv">
        <title>The Genome of the Zebra Mussel, Dreissena polymorpha: A Resource for Invasive Species Research.</title>
        <authorList>
            <person name="McCartney M.A."/>
            <person name="Auch B."/>
            <person name="Kono T."/>
            <person name="Mallez S."/>
            <person name="Zhang Y."/>
            <person name="Obille A."/>
            <person name="Becker A."/>
            <person name="Abrahante J.E."/>
            <person name="Garbe J."/>
            <person name="Badalamenti J.P."/>
            <person name="Herman A."/>
            <person name="Mangelson H."/>
            <person name="Liachko I."/>
            <person name="Sullivan S."/>
            <person name="Sone E.D."/>
            <person name="Koren S."/>
            <person name="Silverstein K.A.T."/>
            <person name="Beckman K.B."/>
            <person name="Gohl D.M."/>
        </authorList>
    </citation>
    <scope>NUCLEOTIDE SEQUENCE</scope>
    <source>
        <strain evidence="2">Duluth1</strain>
        <tissue evidence="2">Whole animal</tissue>
    </source>
</reference>
<gene>
    <name evidence="2" type="ORF">DPMN_116059</name>
</gene>
<keyword evidence="3" id="KW-1185">Reference proteome</keyword>
<name>A0A9D4KNN6_DREPO</name>
<reference evidence="2" key="2">
    <citation type="submission" date="2020-11" db="EMBL/GenBank/DDBJ databases">
        <authorList>
            <person name="McCartney M.A."/>
            <person name="Auch B."/>
            <person name="Kono T."/>
            <person name="Mallez S."/>
            <person name="Becker A."/>
            <person name="Gohl D.M."/>
            <person name="Silverstein K.A.T."/>
            <person name="Koren S."/>
            <person name="Bechman K.B."/>
            <person name="Herman A."/>
            <person name="Abrahante J.E."/>
            <person name="Garbe J."/>
        </authorList>
    </citation>
    <scope>NUCLEOTIDE SEQUENCE</scope>
    <source>
        <strain evidence="2">Duluth1</strain>
        <tissue evidence="2">Whole animal</tissue>
    </source>
</reference>
<evidence type="ECO:0000256" key="1">
    <source>
        <dbReference type="SAM" id="MobiDB-lite"/>
    </source>
</evidence>
<evidence type="ECO:0000313" key="3">
    <source>
        <dbReference type="Proteomes" id="UP000828390"/>
    </source>
</evidence>
<dbReference type="AlphaFoldDB" id="A0A9D4KNN6"/>
<comment type="caution">
    <text evidence="2">The sequence shown here is derived from an EMBL/GenBank/DDBJ whole genome shotgun (WGS) entry which is preliminary data.</text>
</comment>
<organism evidence="2 3">
    <name type="scientific">Dreissena polymorpha</name>
    <name type="common">Zebra mussel</name>
    <name type="synonym">Mytilus polymorpha</name>
    <dbReference type="NCBI Taxonomy" id="45954"/>
    <lineage>
        <taxon>Eukaryota</taxon>
        <taxon>Metazoa</taxon>
        <taxon>Spiralia</taxon>
        <taxon>Lophotrochozoa</taxon>
        <taxon>Mollusca</taxon>
        <taxon>Bivalvia</taxon>
        <taxon>Autobranchia</taxon>
        <taxon>Heteroconchia</taxon>
        <taxon>Euheterodonta</taxon>
        <taxon>Imparidentia</taxon>
        <taxon>Neoheterodontei</taxon>
        <taxon>Myida</taxon>
        <taxon>Dreissenoidea</taxon>
        <taxon>Dreissenidae</taxon>
        <taxon>Dreissena</taxon>
    </lineage>
</organism>
<sequence length="123" mass="14292">MGDSDSSRSSDRNSYISESLTEDEMSDVEENAQPYQFEPILRRNEEDRGDRRPELPGEQVPEVEIRRGNSNWYVKLPVNFNIDYAFFLLAELTLGSKLIIETSTAILIRYKSVPRLIVMLKYK</sequence>
<feature type="region of interest" description="Disordered" evidence="1">
    <location>
        <begin position="1"/>
        <end position="61"/>
    </location>
</feature>